<comment type="caution">
    <text evidence="1">The sequence shown here is derived from an EMBL/GenBank/DDBJ whole genome shotgun (WGS) entry which is preliminary data.</text>
</comment>
<dbReference type="Proteomes" id="UP001160152">
    <property type="component" value="Unassembled WGS sequence"/>
</dbReference>
<reference evidence="1 2" key="1">
    <citation type="submission" date="2022-09" db="EMBL/GenBank/DDBJ databases">
        <title>Intensive care unit water sources are persistently colonized with multi-drug resistant bacteria and are the site of extensive horizontal gene transfer of antibiotic resistance genes.</title>
        <authorList>
            <person name="Diorio-Toth L."/>
        </authorList>
    </citation>
    <scope>NUCLEOTIDE SEQUENCE [LARGE SCALE GENOMIC DNA]</scope>
    <source>
        <strain evidence="1 2">GD03901</strain>
    </source>
</reference>
<organism evidence="1 2">
    <name type="scientific">Pseudomonas juntendi</name>
    <dbReference type="NCBI Taxonomy" id="2666183"/>
    <lineage>
        <taxon>Bacteria</taxon>
        <taxon>Pseudomonadati</taxon>
        <taxon>Pseudomonadota</taxon>
        <taxon>Gammaproteobacteria</taxon>
        <taxon>Pseudomonadales</taxon>
        <taxon>Pseudomonadaceae</taxon>
        <taxon>Pseudomonas</taxon>
    </lineage>
</organism>
<dbReference type="RefSeq" id="WP_280070125.1">
    <property type="nucleotide sequence ID" value="NZ_JAOCBV010000001.1"/>
</dbReference>
<dbReference type="EMBL" id="JAOCBV010000001">
    <property type="protein sequence ID" value="MDH0757757.1"/>
    <property type="molecule type" value="Genomic_DNA"/>
</dbReference>
<evidence type="ECO:0000313" key="2">
    <source>
        <dbReference type="Proteomes" id="UP001160152"/>
    </source>
</evidence>
<name>A0ABD4YE49_9PSED</name>
<evidence type="ECO:0000313" key="1">
    <source>
        <dbReference type="EMBL" id="MDH0757757.1"/>
    </source>
</evidence>
<proteinExistence type="predicted"/>
<sequence length="84" mass="9147">MSEFTTIVVRGLGRHPRRIVIDGAEYEVSCSSDGHIPAQAQELEQFVDCARAGELSDMRGDEVVSHAQAVKGMSVAMRARGFEP</sequence>
<dbReference type="AlphaFoldDB" id="A0ABD4YE49"/>
<protein>
    <submittedName>
        <fullName evidence="1">Uncharacterized protein</fullName>
    </submittedName>
</protein>
<accession>A0ABD4YE49</accession>
<gene>
    <name evidence="1" type="ORF">N5C70_13720</name>
</gene>